<comment type="function">
    <text evidence="8 9">Involved in peptidoglycan biosynthesis. Transports lipid-linked peptidoglycan precursors from the inner to the outer leaflet of the cytoplasmic membrane.</text>
</comment>
<feature type="transmembrane region" description="Helical" evidence="8">
    <location>
        <begin position="469"/>
        <end position="491"/>
    </location>
</feature>
<dbReference type="GO" id="GO:0015648">
    <property type="term" value="F:lipid-linked peptidoglycan transporter activity"/>
    <property type="evidence" value="ECO:0007669"/>
    <property type="project" value="UniProtKB-UniRule"/>
</dbReference>
<feature type="transmembrane region" description="Helical" evidence="8">
    <location>
        <begin position="503"/>
        <end position="528"/>
    </location>
</feature>
<evidence type="ECO:0000256" key="9">
    <source>
        <dbReference type="PIRNR" id="PIRNR002869"/>
    </source>
</evidence>
<dbReference type="GO" id="GO:0071555">
    <property type="term" value="P:cell wall organization"/>
    <property type="evidence" value="ECO:0007669"/>
    <property type="project" value="UniProtKB-UniRule"/>
</dbReference>
<evidence type="ECO:0000256" key="7">
    <source>
        <dbReference type="ARBA" id="ARBA00023136"/>
    </source>
</evidence>
<dbReference type="Proteomes" id="UP000176639">
    <property type="component" value="Unassembled WGS sequence"/>
</dbReference>
<feature type="transmembrane region" description="Helical" evidence="8">
    <location>
        <begin position="389"/>
        <end position="408"/>
    </location>
</feature>
<keyword evidence="3 8" id="KW-0812">Transmembrane</keyword>
<feature type="transmembrane region" description="Helical" evidence="8">
    <location>
        <begin position="12"/>
        <end position="31"/>
    </location>
</feature>
<evidence type="ECO:0000256" key="2">
    <source>
        <dbReference type="ARBA" id="ARBA00022475"/>
    </source>
</evidence>
<reference evidence="10 11" key="1">
    <citation type="journal article" date="2016" name="Nat. Commun.">
        <title>Thousands of microbial genomes shed light on interconnected biogeochemical processes in an aquifer system.</title>
        <authorList>
            <person name="Anantharaman K."/>
            <person name="Brown C.T."/>
            <person name="Hug L.A."/>
            <person name="Sharon I."/>
            <person name="Castelle C.J."/>
            <person name="Probst A.J."/>
            <person name="Thomas B.C."/>
            <person name="Singh A."/>
            <person name="Wilkins M.J."/>
            <person name="Karaoz U."/>
            <person name="Brodie E.L."/>
            <person name="Williams K.H."/>
            <person name="Hubbard S.S."/>
            <person name="Banfield J.F."/>
        </authorList>
    </citation>
    <scope>NUCLEOTIDE SEQUENCE [LARGE SCALE GENOMIC DNA]</scope>
</reference>
<keyword evidence="4 8" id="KW-0133">Cell shape</keyword>
<dbReference type="GO" id="GO:0008360">
    <property type="term" value="P:regulation of cell shape"/>
    <property type="evidence" value="ECO:0007669"/>
    <property type="project" value="UniProtKB-UniRule"/>
</dbReference>
<name>A0A1F5AYM4_9BACT</name>
<comment type="pathway">
    <text evidence="8">Cell wall biogenesis; peptidoglycan biosynthesis.</text>
</comment>
<keyword evidence="2 8" id="KW-1003">Cell membrane</keyword>
<evidence type="ECO:0000313" key="10">
    <source>
        <dbReference type="EMBL" id="OGD23492.1"/>
    </source>
</evidence>
<dbReference type="EMBL" id="MEYI01000038">
    <property type="protein sequence ID" value="OGD23492.1"/>
    <property type="molecule type" value="Genomic_DNA"/>
</dbReference>
<dbReference type="PANTHER" id="PTHR47019:SF1">
    <property type="entry name" value="LIPID II FLIPPASE MURJ"/>
    <property type="match status" value="1"/>
</dbReference>
<dbReference type="HAMAP" id="MF_02078">
    <property type="entry name" value="MurJ_MviN"/>
    <property type="match status" value="1"/>
</dbReference>
<keyword evidence="5 8" id="KW-0573">Peptidoglycan synthesis</keyword>
<dbReference type="NCBIfam" id="TIGR01695">
    <property type="entry name" value="murJ_mviN"/>
    <property type="match status" value="1"/>
</dbReference>
<dbReference type="GO" id="GO:0009252">
    <property type="term" value="P:peptidoglycan biosynthetic process"/>
    <property type="evidence" value="ECO:0007669"/>
    <property type="project" value="UniProtKB-UniRule"/>
</dbReference>
<evidence type="ECO:0000256" key="1">
    <source>
        <dbReference type="ARBA" id="ARBA00004651"/>
    </source>
</evidence>
<evidence type="ECO:0000256" key="3">
    <source>
        <dbReference type="ARBA" id="ARBA00022692"/>
    </source>
</evidence>
<evidence type="ECO:0000256" key="8">
    <source>
        <dbReference type="HAMAP-Rule" id="MF_02078"/>
    </source>
</evidence>
<evidence type="ECO:0000256" key="6">
    <source>
        <dbReference type="ARBA" id="ARBA00022989"/>
    </source>
</evidence>
<feature type="transmembrane region" description="Helical" evidence="8">
    <location>
        <begin position="435"/>
        <end position="457"/>
    </location>
</feature>
<keyword evidence="7 8" id="KW-0472">Membrane</keyword>
<dbReference type="AlphaFoldDB" id="A0A1F5AYM4"/>
<protein>
    <recommendedName>
        <fullName evidence="8">Probable lipid II flippase MurJ</fullName>
    </recommendedName>
</protein>
<feature type="transmembrane region" description="Helical" evidence="8">
    <location>
        <begin position="51"/>
        <end position="79"/>
    </location>
</feature>
<accession>A0A1F5AYM4</accession>
<evidence type="ECO:0000313" key="11">
    <source>
        <dbReference type="Proteomes" id="UP000176639"/>
    </source>
</evidence>
<comment type="subcellular location">
    <subcellularLocation>
        <location evidence="1 8">Cell membrane</location>
        <topology evidence="1 8">Multi-pass membrane protein</topology>
    </subcellularLocation>
</comment>
<feature type="transmembrane region" description="Helical" evidence="8">
    <location>
        <begin position="279"/>
        <end position="301"/>
    </location>
</feature>
<dbReference type="GO" id="GO:0005886">
    <property type="term" value="C:plasma membrane"/>
    <property type="evidence" value="ECO:0007669"/>
    <property type="project" value="UniProtKB-SubCell"/>
</dbReference>
<dbReference type="InterPro" id="IPR004268">
    <property type="entry name" value="MurJ"/>
</dbReference>
<keyword evidence="6 8" id="KW-1133">Transmembrane helix</keyword>
<feature type="transmembrane region" description="Helical" evidence="8">
    <location>
        <begin position="313"/>
        <end position="335"/>
    </location>
</feature>
<dbReference type="CDD" id="cd13123">
    <property type="entry name" value="MATE_MurJ_like"/>
    <property type="match status" value="1"/>
</dbReference>
<feature type="transmembrane region" description="Helical" evidence="8">
    <location>
        <begin position="138"/>
        <end position="159"/>
    </location>
</feature>
<proteinExistence type="inferred from homology"/>
<comment type="similarity">
    <text evidence="8 9">Belongs to the MurJ/MviN family.</text>
</comment>
<sequence length="560" mass="61466">MRLRNLFNAESDAIFSAALMIGFFSFLSKGLGVLRNRIFAGEFGAGDTMDVYFAAFLIPDFLYNLFIIGILSSVFIPIFAEYLTRNKEEAWRLASVVITLCIAALAVFAAVAAIFAPWIVTLIAPGFTPEKHAQTAALMRIMFLSPILLGTSNIIGNILQVHKRFFSFALAPVMYNIGIILAALFLIKPFGITGLAIGVVLGALLHLLIQLPSITQLGFSFRPIFDIGHPGLRKIVWLSLPRAVGIAAQQVNFIVITAIASTVVSGSVAIFYFANDLQFVPIGIIAFSFIGAVFPFLASSYAQRDMDAFLDKLYGAVNQILFFVIPVSLFLILMRAQLVRVFLGYGQFSWEDTRLTAACVGAFALSIFAQSLVPLFARAFYALQDTKTPVIISVVSVLGNIGFSFYFLSLMKAQGAFAHTVATVFKVSDLSGIEILALPLAFSLTSVLNLMLLYFAFLRKVESFDGGKVIPSLFKINLAAFVMALAVYPTLRFIGDRVDMHTFMGVFIQGALAFIVGSAVYMGVTYLLKVSEFFAIWHACTLPIRRIFLSRIFPIVNDHE</sequence>
<feature type="transmembrane region" description="Helical" evidence="8">
    <location>
        <begin position="355"/>
        <end position="377"/>
    </location>
</feature>
<feature type="transmembrane region" description="Helical" evidence="8">
    <location>
        <begin position="91"/>
        <end position="118"/>
    </location>
</feature>
<feature type="transmembrane region" description="Helical" evidence="8">
    <location>
        <begin position="166"/>
        <end position="186"/>
    </location>
</feature>
<feature type="transmembrane region" description="Helical" evidence="8">
    <location>
        <begin position="251"/>
        <end position="273"/>
    </location>
</feature>
<organism evidence="10 11">
    <name type="scientific">Candidatus Azambacteria bacterium RBG_16_47_10</name>
    <dbReference type="NCBI Taxonomy" id="1797292"/>
    <lineage>
        <taxon>Bacteria</taxon>
        <taxon>Candidatus Azamiibacteriota</taxon>
    </lineage>
</organism>
<keyword evidence="8 9" id="KW-0961">Cell wall biogenesis/degradation</keyword>
<keyword evidence="8 9" id="KW-0813">Transport</keyword>
<dbReference type="PIRSF" id="PIRSF002869">
    <property type="entry name" value="MviN"/>
    <property type="match status" value="1"/>
</dbReference>
<feature type="transmembrane region" description="Helical" evidence="8">
    <location>
        <begin position="192"/>
        <end position="209"/>
    </location>
</feature>
<dbReference type="InterPro" id="IPR051050">
    <property type="entry name" value="Lipid_II_flippase_MurJ/MviN"/>
</dbReference>
<comment type="caution">
    <text evidence="10">The sequence shown here is derived from an EMBL/GenBank/DDBJ whole genome shotgun (WGS) entry which is preliminary data.</text>
</comment>
<dbReference type="UniPathway" id="UPA00219"/>
<evidence type="ECO:0000256" key="5">
    <source>
        <dbReference type="ARBA" id="ARBA00022984"/>
    </source>
</evidence>
<dbReference type="GO" id="GO:0034204">
    <property type="term" value="P:lipid translocation"/>
    <property type="evidence" value="ECO:0007669"/>
    <property type="project" value="TreeGrafter"/>
</dbReference>
<dbReference type="Pfam" id="PF03023">
    <property type="entry name" value="MurJ"/>
    <property type="match status" value="1"/>
</dbReference>
<dbReference type="PANTHER" id="PTHR47019">
    <property type="entry name" value="LIPID II FLIPPASE MURJ"/>
    <property type="match status" value="1"/>
</dbReference>
<evidence type="ECO:0000256" key="4">
    <source>
        <dbReference type="ARBA" id="ARBA00022960"/>
    </source>
</evidence>
<gene>
    <name evidence="8" type="primary">murJ</name>
    <name evidence="10" type="ORF">A2Z10_03180</name>
</gene>
<dbReference type="PRINTS" id="PR01806">
    <property type="entry name" value="VIRFACTRMVIN"/>
</dbReference>